<dbReference type="AlphaFoldDB" id="A0A1Y3QYD0"/>
<dbReference type="SUPFAM" id="SSF88713">
    <property type="entry name" value="Glycoside hydrolase/deacetylase"/>
    <property type="match status" value="1"/>
</dbReference>
<dbReference type="RefSeq" id="WP_087402019.1">
    <property type="nucleotide sequence ID" value="NZ_NFHB01000004.1"/>
</dbReference>
<dbReference type="InterPro" id="IPR013780">
    <property type="entry name" value="Glyco_hydro_b"/>
</dbReference>
<comment type="similarity">
    <text evidence="1">Belongs to the glycosyl hydrolase 38 family.</text>
</comment>
<dbReference type="Pfam" id="PF09261">
    <property type="entry name" value="Alpha-mann_mid"/>
    <property type="match status" value="1"/>
</dbReference>
<evidence type="ECO:0000259" key="6">
    <source>
        <dbReference type="PROSITE" id="PS50022"/>
    </source>
</evidence>
<evidence type="ECO:0000256" key="2">
    <source>
        <dbReference type="ARBA" id="ARBA00022723"/>
    </source>
</evidence>
<evidence type="ECO:0000256" key="3">
    <source>
        <dbReference type="ARBA" id="ARBA00022801"/>
    </source>
</evidence>
<dbReference type="SUPFAM" id="SSF74650">
    <property type="entry name" value="Galactose mutarotase-like"/>
    <property type="match status" value="1"/>
</dbReference>
<dbReference type="InterPro" id="IPR000602">
    <property type="entry name" value="Glyco_hydro_38_N"/>
</dbReference>
<reference evidence="8" key="1">
    <citation type="submission" date="2017-04" db="EMBL/GenBank/DDBJ databases">
        <title>Function of individual gut microbiota members based on whole genome sequencing of pure cultures obtained from chicken caecum.</title>
        <authorList>
            <person name="Medvecky M."/>
            <person name="Cejkova D."/>
            <person name="Polansky O."/>
            <person name="Karasova D."/>
            <person name="Kubasova T."/>
            <person name="Cizek A."/>
            <person name="Rychlik I."/>
        </authorList>
    </citation>
    <scope>NUCLEOTIDE SEQUENCE [LARGE SCALE GENOMIC DNA]</scope>
    <source>
        <strain evidence="8">An90</strain>
    </source>
</reference>
<dbReference type="PANTHER" id="PTHR46017">
    <property type="entry name" value="ALPHA-MANNOSIDASE 2C1"/>
    <property type="match status" value="1"/>
</dbReference>
<dbReference type="InterPro" id="IPR037094">
    <property type="entry name" value="Glyco_hydro_38_cen_sf"/>
</dbReference>
<keyword evidence="2" id="KW-0479">Metal-binding</keyword>
<dbReference type="InterPro" id="IPR000421">
    <property type="entry name" value="FA58C"/>
</dbReference>
<evidence type="ECO:0000256" key="5">
    <source>
        <dbReference type="SAM" id="SignalP"/>
    </source>
</evidence>
<feature type="chain" id="PRO_5012237881" evidence="5">
    <location>
        <begin position="20"/>
        <end position="1196"/>
    </location>
</feature>
<dbReference type="Pfam" id="PF00754">
    <property type="entry name" value="F5_F8_type_C"/>
    <property type="match status" value="1"/>
</dbReference>
<keyword evidence="4" id="KW-0326">Glycosidase</keyword>
<dbReference type="Gene3D" id="3.20.110.10">
    <property type="entry name" value="Glycoside hydrolase 38, N terminal domain"/>
    <property type="match status" value="1"/>
</dbReference>
<dbReference type="Pfam" id="PF17677">
    <property type="entry name" value="Glyco_hydro38C2"/>
    <property type="match status" value="1"/>
</dbReference>
<feature type="signal peptide" evidence="5">
    <location>
        <begin position="1"/>
        <end position="19"/>
    </location>
</feature>
<accession>A0A1Y3QYD0</accession>
<dbReference type="GO" id="GO:0046872">
    <property type="term" value="F:metal ion binding"/>
    <property type="evidence" value="ECO:0007669"/>
    <property type="project" value="UniProtKB-KW"/>
</dbReference>
<dbReference type="InterPro" id="IPR011682">
    <property type="entry name" value="Glyco_hydro_38_C"/>
</dbReference>
<sequence length="1196" mass="133011">MKRILLLLMSVFIAAAVFSQDRVRAYLVSNAHFDSQWNWDVQRSIREYIPKTLDQNLFLLGTYPDYVFNFEGGIKYQWMKEYYPHQYELIKRYIREGRWHVTGSTWDATDPNIPSAESFTRNILYGQHFYRREFGVEGTDIFLPDCFGFGWTLPTIAAHSGLIGFSTQKLMWRHRPFHGTSKIPFEIGLWQGVDGSRIMAVMDAHNYTTKWRYEDLSHSKYLQDIAQSNPLNAVYHYYGTGDTGGAPTIESVRALELGLQGDGPVEIISATSDRLYKDYLPYSSHPELPVWNGELLMDVHATGCYTSQAAMKLYNRRNEQLADAAERSAVAADWLGAVPYPREVLTEAWKRFIWHQFHDDLTGTSIPRAYEFSWNDELISLKQFGDVLTTSVGAVSRGLDTDVKGLPVVLYNAAGFEVSDVVEVTLPLEGSKFTVYDDKGVRVPSQVLGTQQGQTRLLVEATVPAAGYAVYDIRKGGQPKAPAIKAGAWGLENSVYKLTLDANGDISSIVDKRHGRELVAAGKSIRLAFFPQNESYSWPAWEILKKTVDASPQAITGEVKVSVAEEGPLRASVCVERTLGDSRFRQWITLREGAQADRIDLVNDIDWQSSNALLKAEFPLSVSNPEAVYDLGVGSVARSNNTATAYEVYAQQWADLTDADGSYGVSVLNDSKYGWDKPADNTLRLTLLHTPATKGGYAYQNKQDFGHHTFTYSIVGHAGDYRAGGAVRKAEVLNQPLRAFVAPRHGGVLGRSFSLASSQNPNVALRALKQAEDSDEYVVRFYETSGLGSQQAVVGFAAQIVDARELNGVEDVVGDAEFSGRELRFEVGPFGMKTFRVKLARPARALTPAAEAAVELPYNVKTASYNPFRSDANFDGKGCSYAAELLPSRIVYGGVGFEMGDPAAENGVKCRRDTIDLPRGRYGKLYLLAASTMYDTQAVFTVDGKEHTALVPYYGGFIGQWGHTGHTEPYLKDAQVAFVGTHKHDMIRNEDRPYEFTYMFRIGLDIPEGARQLVLPDDPRIVVFAATVAEDPAGGIGAACDLLRVQLPVKGADASQAGRRNLLYGKPVVERSGEVNASERAECATDEDVSTKWCDYSDAKPKLLGVDLGRETTIRGWYVMHAALEALDYITKEYSLQVRRSTGEEWKTVDTVYDNTALETDRVLPQPVTARYVRLVVSKPDQSEGNTARIYEFEVY</sequence>
<evidence type="ECO:0000313" key="7">
    <source>
        <dbReference type="EMBL" id="OUN03387.1"/>
    </source>
</evidence>
<evidence type="ECO:0000256" key="4">
    <source>
        <dbReference type="ARBA" id="ARBA00023295"/>
    </source>
</evidence>
<dbReference type="Gene3D" id="2.60.120.260">
    <property type="entry name" value="Galactose-binding domain-like"/>
    <property type="match status" value="1"/>
</dbReference>
<dbReference type="InterPro" id="IPR027291">
    <property type="entry name" value="Glyco_hydro_38_N_sf"/>
</dbReference>
<dbReference type="GO" id="GO:0030246">
    <property type="term" value="F:carbohydrate binding"/>
    <property type="evidence" value="ECO:0007669"/>
    <property type="project" value="InterPro"/>
</dbReference>
<dbReference type="GO" id="GO:0006013">
    <property type="term" value="P:mannose metabolic process"/>
    <property type="evidence" value="ECO:0007669"/>
    <property type="project" value="InterPro"/>
</dbReference>
<dbReference type="EMBL" id="NFHB01000004">
    <property type="protein sequence ID" value="OUN03387.1"/>
    <property type="molecule type" value="Genomic_DNA"/>
</dbReference>
<protein>
    <submittedName>
        <fullName evidence="7">Alpha-mannosidase</fullName>
    </submittedName>
</protein>
<dbReference type="SUPFAM" id="SSF49785">
    <property type="entry name" value="Galactose-binding domain-like"/>
    <property type="match status" value="1"/>
</dbReference>
<dbReference type="Gene3D" id="2.60.40.1180">
    <property type="entry name" value="Golgi alpha-mannosidase II"/>
    <property type="match status" value="1"/>
</dbReference>
<gene>
    <name evidence="7" type="ORF">B5G41_06765</name>
</gene>
<organism evidence="7 8">
    <name type="scientific">Alistipes onderdonkii</name>
    <dbReference type="NCBI Taxonomy" id="328813"/>
    <lineage>
        <taxon>Bacteria</taxon>
        <taxon>Pseudomonadati</taxon>
        <taxon>Bacteroidota</taxon>
        <taxon>Bacteroidia</taxon>
        <taxon>Bacteroidales</taxon>
        <taxon>Rikenellaceae</taxon>
        <taxon>Alistipes</taxon>
    </lineage>
</organism>
<dbReference type="PROSITE" id="PS50022">
    <property type="entry name" value="FA58C_3"/>
    <property type="match status" value="1"/>
</dbReference>
<dbReference type="CDD" id="cd10789">
    <property type="entry name" value="GH38N_AMII_ER_cytosolic"/>
    <property type="match status" value="1"/>
</dbReference>
<feature type="domain" description="F5/8 type C" evidence="6">
    <location>
        <begin position="1052"/>
        <end position="1196"/>
    </location>
</feature>
<proteinExistence type="inferred from homology"/>
<dbReference type="InterPro" id="IPR011330">
    <property type="entry name" value="Glyco_hydro/deAcase_b/a-brl"/>
</dbReference>
<dbReference type="eggNOG" id="COG0383">
    <property type="taxonomic scope" value="Bacteria"/>
</dbReference>
<comment type="caution">
    <text evidence="7">The sequence shown here is derived from an EMBL/GenBank/DDBJ whole genome shotgun (WGS) entry which is preliminary data.</text>
</comment>
<evidence type="ECO:0000313" key="8">
    <source>
        <dbReference type="Proteomes" id="UP000195772"/>
    </source>
</evidence>
<keyword evidence="3" id="KW-0378">Hydrolase</keyword>
<dbReference type="SMART" id="SM00872">
    <property type="entry name" value="Alpha-mann_mid"/>
    <property type="match status" value="1"/>
</dbReference>
<dbReference type="Pfam" id="PF01074">
    <property type="entry name" value="Glyco_hydro_38N"/>
    <property type="match status" value="1"/>
</dbReference>
<dbReference type="Proteomes" id="UP000195772">
    <property type="component" value="Unassembled WGS sequence"/>
</dbReference>
<dbReference type="InterPro" id="IPR011013">
    <property type="entry name" value="Gal_mutarotase_sf_dom"/>
</dbReference>
<dbReference type="SUPFAM" id="SSF88688">
    <property type="entry name" value="Families 57/38 glycoside transferase middle domain"/>
    <property type="match status" value="1"/>
</dbReference>
<dbReference type="InterPro" id="IPR008979">
    <property type="entry name" value="Galactose-bd-like_sf"/>
</dbReference>
<dbReference type="InterPro" id="IPR041147">
    <property type="entry name" value="GH38_C"/>
</dbReference>
<dbReference type="GO" id="GO:0009313">
    <property type="term" value="P:oligosaccharide catabolic process"/>
    <property type="evidence" value="ECO:0007669"/>
    <property type="project" value="TreeGrafter"/>
</dbReference>
<dbReference type="Gene3D" id="2.70.98.30">
    <property type="entry name" value="Golgi alpha-mannosidase II, domain 4"/>
    <property type="match status" value="1"/>
</dbReference>
<dbReference type="Gene3D" id="1.20.1270.50">
    <property type="entry name" value="Glycoside hydrolase family 38, central domain"/>
    <property type="match status" value="1"/>
</dbReference>
<dbReference type="Pfam" id="PF07748">
    <property type="entry name" value="Glyco_hydro_38C"/>
    <property type="match status" value="1"/>
</dbReference>
<dbReference type="GO" id="GO:0004559">
    <property type="term" value="F:alpha-mannosidase activity"/>
    <property type="evidence" value="ECO:0007669"/>
    <property type="project" value="InterPro"/>
</dbReference>
<keyword evidence="5" id="KW-0732">Signal</keyword>
<name>A0A1Y3QYD0_9BACT</name>
<dbReference type="InterPro" id="IPR015341">
    <property type="entry name" value="Glyco_hydro_38_cen"/>
</dbReference>
<dbReference type="OrthoDB" id="9772207at2"/>
<dbReference type="InterPro" id="IPR028995">
    <property type="entry name" value="Glyco_hydro_57/38_cen_sf"/>
</dbReference>
<evidence type="ECO:0000256" key="1">
    <source>
        <dbReference type="ARBA" id="ARBA00009792"/>
    </source>
</evidence>
<dbReference type="PANTHER" id="PTHR46017:SF1">
    <property type="entry name" value="ALPHA-MANNOSIDASE 2C1"/>
    <property type="match status" value="1"/>
</dbReference>